<evidence type="ECO:0000313" key="4">
    <source>
        <dbReference type="Proteomes" id="UP000295633"/>
    </source>
</evidence>
<name>A0A4R5YF96_9MICO</name>
<dbReference type="AlphaFoldDB" id="A0A4R5YF96"/>
<feature type="transmembrane region" description="Helical" evidence="2">
    <location>
        <begin position="27"/>
        <end position="48"/>
    </location>
</feature>
<feature type="region of interest" description="Disordered" evidence="1">
    <location>
        <begin position="67"/>
        <end position="96"/>
    </location>
</feature>
<sequence length="96" mass="10006">MPDLRWLAATPSPTPTGPPAEAVTPGVAGFIAIALVAVVIVLLAIDMLRRIRRAQYRSDVNEMLDAEEAAAREGDVPDGNDGSGSGEIRPEGPTKG</sequence>
<reference evidence="3 4" key="1">
    <citation type="submission" date="2019-03" db="EMBL/GenBank/DDBJ databases">
        <title>Genome Sequencing and Assembly of Various Microbes Isolated from Partially Reclaimed Soil and Acid Mine Drainage (AMD) Site.</title>
        <authorList>
            <person name="Steinbock B."/>
            <person name="Bechtold R."/>
            <person name="Sevigny J.L."/>
            <person name="Thomas D."/>
            <person name="Cuthill L.R."/>
            <person name="Aveiro Johannsen E.J."/>
            <person name="Thomas K."/>
            <person name="Ghosh A."/>
        </authorList>
    </citation>
    <scope>NUCLEOTIDE SEQUENCE [LARGE SCALE GENOMIC DNA]</scope>
    <source>
        <strain evidence="3 4">F-B2</strain>
    </source>
</reference>
<keyword evidence="2" id="KW-0472">Membrane</keyword>
<gene>
    <name evidence="3" type="ORF">E2R54_11510</name>
</gene>
<protein>
    <submittedName>
        <fullName evidence="3">Uncharacterized protein</fullName>
    </submittedName>
</protein>
<organism evidence="3 4">
    <name type="scientific">Microbacterium oleivorans</name>
    <dbReference type="NCBI Taxonomy" id="273677"/>
    <lineage>
        <taxon>Bacteria</taxon>
        <taxon>Bacillati</taxon>
        <taxon>Actinomycetota</taxon>
        <taxon>Actinomycetes</taxon>
        <taxon>Micrococcales</taxon>
        <taxon>Microbacteriaceae</taxon>
        <taxon>Microbacterium</taxon>
    </lineage>
</organism>
<feature type="region of interest" description="Disordered" evidence="1">
    <location>
        <begin position="1"/>
        <end position="20"/>
    </location>
</feature>
<dbReference type="RefSeq" id="WP_133399815.1">
    <property type="nucleotide sequence ID" value="NZ_SMZX01000002.1"/>
</dbReference>
<comment type="caution">
    <text evidence="3">The sequence shown here is derived from an EMBL/GenBank/DDBJ whole genome shotgun (WGS) entry which is preliminary data.</text>
</comment>
<proteinExistence type="predicted"/>
<evidence type="ECO:0000256" key="2">
    <source>
        <dbReference type="SAM" id="Phobius"/>
    </source>
</evidence>
<accession>A0A4R5YF96</accession>
<evidence type="ECO:0000256" key="1">
    <source>
        <dbReference type="SAM" id="MobiDB-lite"/>
    </source>
</evidence>
<keyword evidence="2" id="KW-0812">Transmembrane</keyword>
<dbReference type="Proteomes" id="UP000295633">
    <property type="component" value="Unassembled WGS sequence"/>
</dbReference>
<dbReference type="STRING" id="273677.BW34_02173"/>
<dbReference type="EMBL" id="SMZX01000002">
    <property type="protein sequence ID" value="TDL43811.1"/>
    <property type="molecule type" value="Genomic_DNA"/>
</dbReference>
<evidence type="ECO:0000313" key="3">
    <source>
        <dbReference type="EMBL" id="TDL43811.1"/>
    </source>
</evidence>
<keyword evidence="2" id="KW-1133">Transmembrane helix</keyword>